<evidence type="ECO:0000313" key="3">
    <source>
        <dbReference type="Proteomes" id="UP000618445"/>
    </source>
</evidence>
<comment type="caution">
    <text evidence="2">The sequence shown here is derived from an EMBL/GenBank/DDBJ whole genome shotgun (WGS) entry which is preliminary data.</text>
</comment>
<organism evidence="2 3">
    <name type="scientific">Phormidium tenue FACHB-1050</name>
    <dbReference type="NCBI Taxonomy" id="2692857"/>
    <lineage>
        <taxon>Bacteria</taxon>
        <taxon>Bacillati</taxon>
        <taxon>Cyanobacteriota</taxon>
        <taxon>Cyanophyceae</taxon>
        <taxon>Oscillatoriophycideae</taxon>
        <taxon>Oscillatoriales</taxon>
        <taxon>Oscillatoriaceae</taxon>
        <taxon>Phormidium</taxon>
    </lineage>
</organism>
<keyword evidence="3" id="KW-1185">Reference proteome</keyword>
<proteinExistence type="predicted"/>
<dbReference type="Pfam" id="PF10047">
    <property type="entry name" value="DUF2281"/>
    <property type="match status" value="1"/>
</dbReference>
<reference evidence="2 3" key="1">
    <citation type="journal article" date="2020" name="ISME J.">
        <title>Comparative genomics reveals insights into cyanobacterial evolution and habitat adaptation.</title>
        <authorList>
            <person name="Chen M.Y."/>
            <person name="Teng W.K."/>
            <person name="Zhao L."/>
            <person name="Hu C.X."/>
            <person name="Zhou Y.K."/>
            <person name="Han B.P."/>
            <person name="Song L.R."/>
            <person name="Shu W.S."/>
        </authorList>
    </citation>
    <scope>NUCLEOTIDE SEQUENCE [LARGE SCALE GENOMIC DNA]</scope>
    <source>
        <strain evidence="2 3">FACHB-1050</strain>
    </source>
</reference>
<sequence>MIATQQELLKTFASLPPEAQRQALNFIAFLQQTYAPAISKPQKTEIDWTNDPFIGMWQERQDMDDSTTWVRNIRNSEW</sequence>
<dbReference type="InterPro" id="IPR018739">
    <property type="entry name" value="DUF2281"/>
</dbReference>
<protein>
    <submittedName>
        <fullName evidence="2">DUF2281 domain-containing protein</fullName>
    </submittedName>
</protein>
<dbReference type="Proteomes" id="UP000618445">
    <property type="component" value="Unassembled WGS sequence"/>
</dbReference>
<evidence type="ECO:0000313" key="2">
    <source>
        <dbReference type="EMBL" id="MBD2318968.1"/>
    </source>
</evidence>
<gene>
    <name evidence="2" type="ORF">H6G05_19210</name>
</gene>
<dbReference type="RefSeq" id="WP_190580464.1">
    <property type="nucleotide sequence ID" value="NZ_CAWPQU010000033.1"/>
</dbReference>
<evidence type="ECO:0000259" key="1">
    <source>
        <dbReference type="Pfam" id="PF10047"/>
    </source>
</evidence>
<name>A0ABR8CDW2_9CYAN</name>
<accession>A0ABR8CDW2</accession>
<feature type="domain" description="DUF2281" evidence="1">
    <location>
        <begin position="7"/>
        <end position="60"/>
    </location>
</feature>
<dbReference type="EMBL" id="JACJQY010000039">
    <property type="protein sequence ID" value="MBD2318968.1"/>
    <property type="molecule type" value="Genomic_DNA"/>
</dbReference>